<gene>
    <name evidence="2" type="ORF">J8H85_15900</name>
</gene>
<dbReference type="Proteomes" id="UP000670776">
    <property type="component" value="Unassembled WGS sequence"/>
</dbReference>
<feature type="transmembrane region" description="Helical" evidence="1">
    <location>
        <begin position="44"/>
        <end position="65"/>
    </location>
</feature>
<feature type="transmembrane region" description="Helical" evidence="1">
    <location>
        <begin position="118"/>
        <end position="148"/>
    </location>
</feature>
<sequence length="155" mass="18159">MKYSKTYFWFVFTAVIIFIIGMFYKTSEDVIVLNNHDTYFVISNFDASIIFASIFALIGFIYWILSKTSLKLNTLLSKIHSIASISCVIMFSIGIFYYNKIKTENEFPLFNDTIDNHSFITLSFIIFSFIQMLFITNLCTSILAHFYFNNRTKKL</sequence>
<proteinExistence type="predicted"/>
<dbReference type="RefSeq" id="WP_209656251.1">
    <property type="nucleotide sequence ID" value="NZ_JAGJCB010000020.1"/>
</dbReference>
<feature type="transmembrane region" description="Helical" evidence="1">
    <location>
        <begin position="7"/>
        <end position="24"/>
    </location>
</feature>
<reference evidence="2 3" key="1">
    <citation type="submission" date="2021-04" db="EMBL/GenBank/DDBJ databases">
        <title>Mariniflexile gromovii gen. nov., sp. nov., a gliding bacterium isolated from the sea urchin Strongylocentrotus intermedius.</title>
        <authorList>
            <person name="Ko S."/>
            <person name="Le V."/>
            <person name="Ahn C.-Y."/>
            <person name="Oh H.-M."/>
        </authorList>
    </citation>
    <scope>NUCLEOTIDE SEQUENCE [LARGE SCALE GENOMIC DNA]</scope>
    <source>
        <strain evidence="2 3">KCTC 12570</strain>
    </source>
</reference>
<dbReference type="Gene3D" id="1.20.210.10">
    <property type="entry name" value="Cytochrome c oxidase-like, subunit I domain"/>
    <property type="match status" value="1"/>
</dbReference>
<feature type="transmembrane region" description="Helical" evidence="1">
    <location>
        <begin position="77"/>
        <end position="98"/>
    </location>
</feature>
<accession>A0ABS4BXK2</accession>
<keyword evidence="1" id="KW-0812">Transmembrane</keyword>
<comment type="caution">
    <text evidence="2">The sequence shown here is derived from an EMBL/GenBank/DDBJ whole genome shotgun (WGS) entry which is preliminary data.</text>
</comment>
<keyword evidence="1" id="KW-0472">Membrane</keyword>
<dbReference type="EMBL" id="JAGJCB010000020">
    <property type="protein sequence ID" value="MBP0905316.1"/>
    <property type="molecule type" value="Genomic_DNA"/>
</dbReference>
<keyword evidence="3" id="KW-1185">Reference proteome</keyword>
<organism evidence="2 3">
    <name type="scientific">Mariniflexile gromovii</name>
    <dbReference type="NCBI Taxonomy" id="362523"/>
    <lineage>
        <taxon>Bacteria</taxon>
        <taxon>Pseudomonadati</taxon>
        <taxon>Bacteroidota</taxon>
        <taxon>Flavobacteriia</taxon>
        <taxon>Flavobacteriales</taxon>
        <taxon>Flavobacteriaceae</taxon>
        <taxon>Mariniflexile</taxon>
    </lineage>
</organism>
<evidence type="ECO:0000313" key="2">
    <source>
        <dbReference type="EMBL" id="MBP0905316.1"/>
    </source>
</evidence>
<evidence type="ECO:0000313" key="3">
    <source>
        <dbReference type="Proteomes" id="UP000670776"/>
    </source>
</evidence>
<protein>
    <submittedName>
        <fullName evidence="2">Uncharacterized protein</fullName>
    </submittedName>
</protein>
<evidence type="ECO:0000256" key="1">
    <source>
        <dbReference type="SAM" id="Phobius"/>
    </source>
</evidence>
<name>A0ABS4BXK2_9FLAO</name>
<dbReference type="InterPro" id="IPR036927">
    <property type="entry name" value="Cyt_c_oxase-like_su1_sf"/>
</dbReference>
<keyword evidence="1" id="KW-1133">Transmembrane helix</keyword>